<organism evidence="2 3">
    <name type="scientific">Nonomuraea purpurea</name>
    <dbReference type="NCBI Taxonomy" id="1849276"/>
    <lineage>
        <taxon>Bacteria</taxon>
        <taxon>Bacillati</taxon>
        <taxon>Actinomycetota</taxon>
        <taxon>Actinomycetes</taxon>
        <taxon>Streptosporangiales</taxon>
        <taxon>Streptosporangiaceae</taxon>
        <taxon>Nonomuraea</taxon>
    </lineage>
</organism>
<name>A0ABV8GHQ4_9ACTN</name>
<keyword evidence="1" id="KW-0812">Transmembrane</keyword>
<keyword evidence="1" id="KW-0472">Membrane</keyword>
<dbReference type="EMBL" id="JBHSBI010000027">
    <property type="protein sequence ID" value="MFC4013472.1"/>
    <property type="molecule type" value="Genomic_DNA"/>
</dbReference>
<protein>
    <recommendedName>
        <fullName evidence="4">Integral membrane protein</fullName>
    </recommendedName>
</protein>
<sequence length="202" mass="22089">MVGTAQRLLNFEREGMAGIGLWIMRRRHEVPPGSTVGTYAKEQAFTMGLFMFAMAVEAIVVDLLLISVGVNPWLRYAVLAIDLYGLLTGLSMAAACVTRPHVVTAGELRVRYGVYFDLRVPRDQIAAVRTSRSLNESGMITVKDGRVSVAVASQTNVTVELTKPITVVRPLGARAEVTSIRFFAEDPNRIVTALRTDLPLPS</sequence>
<evidence type="ECO:0000313" key="3">
    <source>
        <dbReference type="Proteomes" id="UP001595851"/>
    </source>
</evidence>
<evidence type="ECO:0000256" key="1">
    <source>
        <dbReference type="SAM" id="Phobius"/>
    </source>
</evidence>
<proteinExistence type="predicted"/>
<dbReference type="RefSeq" id="WP_379533327.1">
    <property type="nucleotide sequence ID" value="NZ_JBHSBI010000027.1"/>
</dbReference>
<gene>
    <name evidence="2" type="ORF">ACFOY2_40030</name>
</gene>
<keyword evidence="1" id="KW-1133">Transmembrane helix</keyword>
<evidence type="ECO:0008006" key="4">
    <source>
        <dbReference type="Google" id="ProtNLM"/>
    </source>
</evidence>
<comment type="caution">
    <text evidence="2">The sequence shown here is derived from an EMBL/GenBank/DDBJ whole genome shotgun (WGS) entry which is preliminary data.</text>
</comment>
<keyword evidence="3" id="KW-1185">Reference proteome</keyword>
<feature type="transmembrane region" description="Helical" evidence="1">
    <location>
        <begin position="49"/>
        <end position="70"/>
    </location>
</feature>
<dbReference type="Proteomes" id="UP001595851">
    <property type="component" value="Unassembled WGS sequence"/>
</dbReference>
<accession>A0ABV8GHQ4</accession>
<evidence type="ECO:0000313" key="2">
    <source>
        <dbReference type="EMBL" id="MFC4013472.1"/>
    </source>
</evidence>
<reference evidence="3" key="1">
    <citation type="journal article" date="2019" name="Int. J. Syst. Evol. Microbiol.">
        <title>The Global Catalogue of Microorganisms (GCM) 10K type strain sequencing project: providing services to taxonomists for standard genome sequencing and annotation.</title>
        <authorList>
            <consortium name="The Broad Institute Genomics Platform"/>
            <consortium name="The Broad Institute Genome Sequencing Center for Infectious Disease"/>
            <person name="Wu L."/>
            <person name="Ma J."/>
        </authorList>
    </citation>
    <scope>NUCLEOTIDE SEQUENCE [LARGE SCALE GENOMIC DNA]</scope>
    <source>
        <strain evidence="3">TBRC 1276</strain>
    </source>
</reference>
<feature type="transmembrane region" description="Helical" evidence="1">
    <location>
        <begin position="76"/>
        <end position="97"/>
    </location>
</feature>